<reference evidence="3" key="1">
    <citation type="submission" date="2021-01" db="EMBL/GenBank/DDBJ databases">
        <authorList>
            <person name="Corre E."/>
            <person name="Pelletier E."/>
            <person name="Niang G."/>
            <person name="Scheremetjew M."/>
            <person name="Finn R."/>
            <person name="Kale V."/>
            <person name="Holt S."/>
            <person name="Cochrane G."/>
            <person name="Meng A."/>
            <person name="Brown T."/>
            <person name="Cohen L."/>
        </authorList>
    </citation>
    <scope>NUCLEOTIDE SEQUENCE</scope>
    <source>
        <strain evidence="3">CCMP 2712</strain>
    </source>
</reference>
<gene>
    <name evidence="3" type="ORF">GTHE00462_LOCUS15339</name>
</gene>
<dbReference type="Gene3D" id="3.40.50.2000">
    <property type="entry name" value="Glycogen Phosphorylase B"/>
    <property type="match status" value="1"/>
</dbReference>
<keyword evidence="1" id="KW-0802">TPR repeat</keyword>
<dbReference type="Gene3D" id="1.25.40.10">
    <property type="entry name" value="Tetratricopeptide repeat domain"/>
    <property type="match status" value="2"/>
</dbReference>
<feature type="chain" id="PRO_5031359487" description="Glycosyl transferase family 1 domain-containing protein" evidence="2">
    <location>
        <begin position="26"/>
        <end position="598"/>
    </location>
</feature>
<evidence type="ECO:0000313" key="3">
    <source>
        <dbReference type="EMBL" id="CAE2299888.1"/>
    </source>
</evidence>
<evidence type="ECO:0000256" key="1">
    <source>
        <dbReference type="PROSITE-ProRule" id="PRU00339"/>
    </source>
</evidence>
<accession>A0A7S4KMQ7</accession>
<protein>
    <recommendedName>
        <fullName evidence="4">Glycosyl transferase family 1 domain-containing protein</fullName>
    </recommendedName>
</protein>
<feature type="repeat" description="TPR" evidence="1">
    <location>
        <begin position="86"/>
        <end position="119"/>
    </location>
</feature>
<proteinExistence type="predicted"/>
<name>A0A7S4KMQ7_GUITH</name>
<keyword evidence="2" id="KW-0732">Signal</keyword>
<dbReference type="InterPro" id="IPR011990">
    <property type="entry name" value="TPR-like_helical_dom_sf"/>
</dbReference>
<dbReference type="EMBL" id="HBKN01019465">
    <property type="protein sequence ID" value="CAE2299888.1"/>
    <property type="molecule type" value="Transcribed_RNA"/>
</dbReference>
<feature type="signal peptide" evidence="2">
    <location>
        <begin position="1"/>
        <end position="25"/>
    </location>
</feature>
<sequence length="598" mass="67108">MSTRLRWNALLLILLFSSWAQVGIGQLEDNREVQTLFETASSCSTESPETTVGRLFQLSELAARRGDIDSSLRLLVLIGRLFGPSMELHVHLGDLYCKQRKYDKALNEFRQALVKVLRACPSEAGGCRRNTAWSNQTVAIGSRAGLCLMEGRRFRLAAALFDLAHQQEPEAEGILWYLAMAQEFSSSWREAAASYRKWLLLQQEEELEGYQVRRPKGKKVIAFLCVSKTPNEHGGTWSSRSLERGGIGGSEEAVVLISRELVERGYHVEVYGYPAREDVGPDKHGVVWLPVSSYFTNDLPPPHVLVSWRCYAMAAEGGATTLKYLWLHDRVMPSHLPPSLVDQLDGILVLSSHHKSQLPAHAQVKAIPTSNGLVPSFWEDGPNSHNEFIFASHPERGLELLLEAWPEVVKHVQGATLHVYHDFPKDYGQSGAPPEELKRMRRMRRRVEDMLASLPGIRRHGMVNQTVLATAYARAGFWLYPTSMAETSCISAMKAMANGAIPITSRFPSSGLIETTGDFDLGPPSYSREQTYARNRSELNKWTRSVVEASMADRKGLLQEQRRRMKGWARHIYSWTSIAAQWDELFTAGESARSSAQS</sequence>
<evidence type="ECO:0008006" key="4">
    <source>
        <dbReference type="Google" id="ProtNLM"/>
    </source>
</evidence>
<organism evidence="3">
    <name type="scientific">Guillardia theta</name>
    <name type="common">Cryptophyte</name>
    <name type="synonym">Cryptomonas phi</name>
    <dbReference type="NCBI Taxonomy" id="55529"/>
    <lineage>
        <taxon>Eukaryota</taxon>
        <taxon>Cryptophyceae</taxon>
        <taxon>Pyrenomonadales</taxon>
        <taxon>Geminigeraceae</taxon>
        <taxon>Guillardia</taxon>
    </lineage>
</organism>
<dbReference type="SUPFAM" id="SSF53756">
    <property type="entry name" value="UDP-Glycosyltransferase/glycogen phosphorylase"/>
    <property type="match status" value="1"/>
</dbReference>
<evidence type="ECO:0000256" key="2">
    <source>
        <dbReference type="SAM" id="SignalP"/>
    </source>
</evidence>
<dbReference type="PROSITE" id="PS50005">
    <property type="entry name" value="TPR"/>
    <property type="match status" value="1"/>
</dbReference>
<dbReference type="InterPro" id="IPR019734">
    <property type="entry name" value="TPR_rpt"/>
</dbReference>
<dbReference type="SUPFAM" id="SSF48452">
    <property type="entry name" value="TPR-like"/>
    <property type="match status" value="1"/>
</dbReference>
<dbReference type="AlphaFoldDB" id="A0A7S4KMQ7"/>